<evidence type="ECO:0000313" key="4">
    <source>
        <dbReference type="EMBL" id="MWA04312.1"/>
    </source>
</evidence>
<proteinExistence type="inferred from homology"/>
<comment type="caution">
    <text evidence="4">The sequence shown here is derived from an EMBL/GenBank/DDBJ whole genome shotgun (WGS) entry which is preliminary data.</text>
</comment>
<comment type="similarity">
    <text evidence="1">Belongs to the PhzF family.</text>
</comment>
<evidence type="ECO:0000256" key="3">
    <source>
        <dbReference type="PIRSR" id="PIRSR016184-1"/>
    </source>
</evidence>
<dbReference type="AlphaFoldDB" id="A0A6I4MEZ0"/>
<evidence type="ECO:0000256" key="2">
    <source>
        <dbReference type="ARBA" id="ARBA00023235"/>
    </source>
</evidence>
<accession>A0A6I4MEZ0</accession>
<evidence type="ECO:0000256" key="1">
    <source>
        <dbReference type="ARBA" id="ARBA00008270"/>
    </source>
</evidence>
<dbReference type="GO" id="GO:0016853">
    <property type="term" value="F:isomerase activity"/>
    <property type="evidence" value="ECO:0007669"/>
    <property type="project" value="UniProtKB-KW"/>
</dbReference>
<dbReference type="SUPFAM" id="SSF54506">
    <property type="entry name" value="Diaminopimelate epimerase-like"/>
    <property type="match status" value="1"/>
</dbReference>
<dbReference type="EMBL" id="WBMS02000026">
    <property type="protein sequence ID" value="MWA04312.1"/>
    <property type="molecule type" value="Genomic_DNA"/>
</dbReference>
<keyword evidence="2 4" id="KW-0413">Isomerase</keyword>
<dbReference type="Pfam" id="PF02567">
    <property type="entry name" value="PhzC-PhzF"/>
    <property type="match status" value="1"/>
</dbReference>
<feature type="active site" evidence="3">
    <location>
        <position position="44"/>
    </location>
</feature>
<organism evidence="4 5">
    <name type="scientific">Actinomadura physcomitrii</name>
    <dbReference type="NCBI Taxonomy" id="2650748"/>
    <lineage>
        <taxon>Bacteria</taxon>
        <taxon>Bacillati</taxon>
        <taxon>Actinomycetota</taxon>
        <taxon>Actinomycetes</taxon>
        <taxon>Streptosporangiales</taxon>
        <taxon>Thermomonosporaceae</taxon>
        <taxon>Actinomadura</taxon>
    </lineage>
</organism>
<name>A0A6I4MEZ0_9ACTN</name>
<gene>
    <name evidence="4" type="ORF">F8568_028825</name>
</gene>
<dbReference type="PANTHER" id="PTHR13774">
    <property type="entry name" value="PHENAZINE BIOSYNTHESIS PROTEIN"/>
    <property type="match status" value="1"/>
</dbReference>
<protein>
    <submittedName>
        <fullName evidence="4">PhzF family phenazine biosynthesis isomerase</fullName>
    </submittedName>
</protein>
<dbReference type="Gene3D" id="3.10.310.10">
    <property type="entry name" value="Diaminopimelate Epimerase, Chain A, domain 1"/>
    <property type="match status" value="2"/>
</dbReference>
<dbReference type="GO" id="GO:0005737">
    <property type="term" value="C:cytoplasm"/>
    <property type="evidence" value="ECO:0007669"/>
    <property type="project" value="TreeGrafter"/>
</dbReference>
<keyword evidence="5" id="KW-1185">Reference proteome</keyword>
<dbReference type="RefSeq" id="WP_151596832.1">
    <property type="nucleotide sequence ID" value="NZ_WBMS02000026.1"/>
</dbReference>
<evidence type="ECO:0000313" key="5">
    <source>
        <dbReference type="Proteomes" id="UP000462055"/>
    </source>
</evidence>
<dbReference type="NCBIfam" id="TIGR00654">
    <property type="entry name" value="PhzF_family"/>
    <property type="match status" value="1"/>
</dbReference>
<dbReference type="InterPro" id="IPR003719">
    <property type="entry name" value="Phenazine_PhzF-like"/>
</dbReference>
<dbReference type="PIRSF" id="PIRSF016184">
    <property type="entry name" value="PhzC_PhzF"/>
    <property type="match status" value="1"/>
</dbReference>
<reference evidence="4" key="1">
    <citation type="submission" date="2019-12" db="EMBL/GenBank/DDBJ databases">
        <title>Actinomadura physcomitrii sp. nov., a novel actinomycete isolated from moss [Physcomitrium sphaericum (Ludw) Fuernr].</title>
        <authorList>
            <person name="Zhuang X."/>
        </authorList>
    </citation>
    <scope>NUCLEOTIDE SEQUENCE [LARGE SCALE GENOMIC DNA]</scope>
    <source>
        <strain evidence="4">LD22</strain>
    </source>
</reference>
<sequence length="275" mass="28830">MRILVVDAFADRPFAGNPAGVCLLDAPADAAWMRRVAAEMKHSETAFVRPVDEPGADFELRWFTPMVEVALCGHATMGAAHALYDTGTAPADRPIRFRTLESGVLTVTPDRDGGLAMDFPSCPPEPVAPPAELAGALGAEIGWTGRNVQNDLLVELADEKAVRALAPDLAALARIDGRGVIVTARAADGGTGGPGGYDFVSRFFAARILLGDGEDPVTGSAHCALAPFWAERLGRDALTGYQASERGGRVRAALRGDRVVISGTAVTVLDGTLRV</sequence>
<dbReference type="Proteomes" id="UP000462055">
    <property type="component" value="Unassembled WGS sequence"/>
</dbReference>
<dbReference type="PANTHER" id="PTHR13774:SF17">
    <property type="entry name" value="PHENAZINE BIOSYNTHESIS-LIKE DOMAIN-CONTAINING PROTEIN"/>
    <property type="match status" value="1"/>
</dbReference>